<dbReference type="OrthoDB" id="5293276at2"/>
<accession>A0A1N6K8Q2</accession>
<evidence type="ECO:0000313" key="6">
    <source>
        <dbReference type="EMBL" id="SIO52935.1"/>
    </source>
</evidence>
<evidence type="ECO:0000256" key="3">
    <source>
        <dbReference type="ARBA" id="ARBA00022989"/>
    </source>
</evidence>
<keyword evidence="2 5" id="KW-0812">Transmembrane</keyword>
<dbReference type="GO" id="GO:0008168">
    <property type="term" value="F:methyltransferase activity"/>
    <property type="evidence" value="ECO:0007669"/>
    <property type="project" value="UniProtKB-KW"/>
</dbReference>
<comment type="subcellular location">
    <subcellularLocation>
        <location evidence="1">Endomembrane system</location>
        <topology evidence="1">Multi-pass membrane protein</topology>
    </subcellularLocation>
</comment>
<evidence type="ECO:0000256" key="5">
    <source>
        <dbReference type="SAM" id="Phobius"/>
    </source>
</evidence>
<dbReference type="PANTHER" id="PTHR43847">
    <property type="entry name" value="BLL3993 PROTEIN"/>
    <property type="match status" value="1"/>
</dbReference>
<gene>
    <name evidence="6" type="ORF">SAMN05444168_6412</name>
</gene>
<evidence type="ECO:0000256" key="2">
    <source>
        <dbReference type="ARBA" id="ARBA00022692"/>
    </source>
</evidence>
<evidence type="ECO:0000256" key="1">
    <source>
        <dbReference type="ARBA" id="ARBA00004127"/>
    </source>
</evidence>
<dbReference type="Gene3D" id="1.20.120.1630">
    <property type="match status" value="1"/>
</dbReference>
<feature type="transmembrane region" description="Helical" evidence="5">
    <location>
        <begin position="106"/>
        <end position="127"/>
    </location>
</feature>
<feature type="transmembrane region" description="Helical" evidence="5">
    <location>
        <begin position="32"/>
        <end position="51"/>
    </location>
</feature>
<dbReference type="AlphaFoldDB" id="A0A1N6K8Q2"/>
<dbReference type="PANTHER" id="PTHR43847:SF1">
    <property type="entry name" value="BLL3993 PROTEIN"/>
    <property type="match status" value="1"/>
</dbReference>
<keyword evidence="6" id="KW-0489">Methyltransferase</keyword>
<feature type="transmembrane region" description="Helical" evidence="5">
    <location>
        <begin position="72"/>
        <end position="94"/>
    </location>
</feature>
<sequence>MIMRLLVQMVASSVVMAGLLFGAAGTLHWAGAWWFLLEWAVLGTWIGLWLARHDPALLAERLKPIVQRQQSRWDRVFMAFTGAVWIGWMILIGLDAGRFHWSAVPGWLSVIGALGIFLCLYGCRYVFRANSFAAPVVKIQSERGHTVSDTGPYAYVRHPMYAAALLFLAGTPLLLGSWWGLLCVPLLIAGIGYRAVREERMLAEQLEGYADYAARVRYRFVPYIW</sequence>
<dbReference type="Proteomes" id="UP000184693">
    <property type="component" value="Unassembled WGS sequence"/>
</dbReference>
<feature type="transmembrane region" description="Helical" evidence="5">
    <location>
        <begin position="153"/>
        <end position="171"/>
    </location>
</feature>
<dbReference type="GO" id="GO:0032259">
    <property type="term" value="P:methylation"/>
    <property type="evidence" value="ECO:0007669"/>
    <property type="project" value="UniProtKB-KW"/>
</dbReference>
<dbReference type="GO" id="GO:0012505">
    <property type="term" value="C:endomembrane system"/>
    <property type="evidence" value="ECO:0007669"/>
    <property type="project" value="UniProtKB-SubCell"/>
</dbReference>
<dbReference type="InterPro" id="IPR007318">
    <property type="entry name" value="Phopholipid_MeTrfase"/>
</dbReference>
<evidence type="ECO:0000256" key="4">
    <source>
        <dbReference type="ARBA" id="ARBA00023136"/>
    </source>
</evidence>
<dbReference type="EMBL" id="FSRM01000002">
    <property type="protein sequence ID" value="SIO52935.1"/>
    <property type="molecule type" value="Genomic_DNA"/>
</dbReference>
<keyword evidence="4 5" id="KW-0472">Membrane</keyword>
<dbReference type="InterPro" id="IPR052527">
    <property type="entry name" value="Metal_cation-efflux_comp"/>
</dbReference>
<dbReference type="Pfam" id="PF04191">
    <property type="entry name" value="PEMT"/>
    <property type="match status" value="1"/>
</dbReference>
<organism evidence="6 7">
    <name type="scientific">Paraburkholderia phenazinium</name>
    <dbReference type="NCBI Taxonomy" id="60549"/>
    <lineage>
        <taxon>Bacteria</taxon>
        <taxon>Pseudomonadati</taxon>
        <taxon>Pseudomonadota</taxon>
        <taxon>Betaproteobacteria</taxon>
        <taxon>Burkholderiales</taxon>
        <taxon>Burkholderiaceae</taxon>
        <taxon>Paraburkholderia</taxon>
    </lineage>
</organism>
<proteinExistence type="predicted"/>
<evidence type="ECO:0000313" key="7">
    <source>
        <dbReference type="Proteomes" id="UP000184693"/>
    </source>
</evidence>
<name>A0A1N6K8Q2_9BURK</name>
<reference evidence="6 7" key="1">
    <citation type="submission" date="2016-11" db="EMBL/GenBank/DDBJ databases">
        <authorList>
            <person name="Jaros S."/>
            <person name="Januszkiewicz K."/>
            <person name="Wedrychowicz H."/>
        </authorList>
    </citation>
    <scope>NUCLEOTIDE SEQUENCE [LARGE SCALE GENOMIC DNA]</scope>
    <source>
        <strain evidence="6 7">GAS86</strain>
    </source>
</reference>
<protein>
    <submittedName>
        <fullName evidence="6">Protein-S-isoprenylcysteine O-methyltransferase Ste14</fullName>
    </submittedName>
</protein>
<keyword evidence="6" id="KW-0808">Transferase</keyword>
<dbReference type="RefSeq" id="WP_074268246.1">
    <property type="nucleotide sequence ID" value="NZ_FSRM01000002.1"/>
</dbReference>
<keyword evidence="3 5" id="KW-1133">Transmembrane helix</keyword>